<reference evidence="3" key="1">
    <citation type="submission" date="2022-11" db="UniProtKB">
        <authorList>
            <consortium name="WormBaseParasite"/>
        </authorList>
    </citation>
    <scope>IDENTIFICATION</scope>
</reference>
<evidence type="ECO:0000313" key="3">
    <source>
        <dbReference type="WBParaSite" id="PDA_v2.g11670.t1"/>
    </source>
</evidence>
<dbReference type="AlphaFoldDB" id="A0A914P8W5"/>
<name>A0A914P8W5_9BILA</name>
<proteinExistence type="predicted"/>
<dbReference type="Pfam" id="PF25790">
    <property type="entry name" value="BCD1"/>
    <property type="match status" value="1"/>
</dbReference>
<evidence type="ECO:0000259" key="1">
    <source>
        <dbReference type="Pfam" id="PF25790"/>
    </source>
</evidence>
<organism evidence="2 3">
    <name type="scientific">Panagrolaimus davidi</name>
    <dbReference type="NCBI Taxonomy" id="227884"/>
    <lineage>
        <taxon>Eukaryota</taxon>
        <taxon>Metazoa</taxon>
        <taxon>Ecdysozoa</taxon>
        <taxon>Nematoda</taxon>
        <taxon>Chromadorea</taxon>
        <taxon>Rhabditida</taxon>
        <taxon>Tylenchina</taxon>
        <taxon>Panagrolaimomorpha</taxon>
        <taxon>Panagrolaimoidea</taxon>
        <taxon>Panagrolaimidae</taxon>
        <taxon>Panagrolaimus</taxon>
    </lineage>
</organism>
<keyword evidence="2" id="KW-1185">Reference proteome</keyword>
<dbReference type="InterPro" id="IPR057721">
    <property type="entry name" value="BCD1_alpha/beta"/>
</dbReference>
<evidence type="ECO:0000313" key="2">
    <source>
        <dbReference type="Proteomes" id="UP000887578"/>
    </source>
</evidence>
<sequence>MQPFWNAGLDGVFVFLKVLVGEKERYMVDKSKSILDNFRNCYIIGHPKFIVILPNQFQQWQTLSQLDAQELHDEREYEINGGGRSHELASRDLSDIFKPFSSPAVVRISRPNYSSNSNDAALTGWTKNCH</sequence>
<dbReference type="Proteomes" id="UP000887578">
    <property type="component" value="Unplaced"/>
</dbReference>
<feature type="domain" description="BCD1 alpha/beta" evidence="1">
    <location>
        <begin position="2"/>
        <end position="61"/>
    </location>
</feature>
<dbReference type="WBParaSite" id="PDA_v2.g11670.t1">
    <property type="protein sequence ID" value="PDA_v2.g11670.t1"/>
    <property type="gene ID" value="PDA_v2.g11670"/>
</dbReference>
<protein>
    <recommendedName>
        <fullName evidence="1">BCD1 alpha/beta domain-containing protein</fullName>
    </recommendedName>
</protein>
<accession>A0A914P8W5</accession>